<evidence type="ECO:0000256" key="1">
    <source>
        <dbReference type="SAM" id="Phobius"/>
    </source>
</evidence>
<dbReference type="InterPro" id="IPR000014">
    <property type="entry name" value="PAS"/>
</dbReference>
<dbReference type="Pfam" id="PF13188">
    <property type="entry name" value="PAS_8"/>
    <property type="match status" value="1"/>
</dbReference>
<comment type="caution">
    <text evidence="3">The sequence shown here is derived from an EMBL/GenBank/DDBJ whole genome shotgun (WGS) entry which is preliminary data.</text>
</comment>
<dbReference type="Pfam" id="PF00990">
    <property type="entry name" value="GGDEF"/>
    <property type="match status" value="1"/>
</dbReference>
<feature type="transmembrane region" description="Helical" evidence="1">
    <location>
        <begin position="105"/>
        <end position="125"/>
    </location>
</feature>
<proteinExistence type="predicted"/>
<keyword evidence="4" id="KW-1185">Reference proteome</keyword>
<feature type="transmembrane region" description="Helical" evidence="1">
    <location>
        <begin position="39"/>
        <end position="59"/>
    </location>
</feature>
<feature type="transmembrane region" description="Helical" evidence="1">
    <location>
        <begin position="177"/>
        <end position="199"/>
    </location>
</feature>
<dbReference type="SUPFAM" id="SSF55785">
    <property type="entry name" value="PYP-like sensor domain (PAS domain)"/>
    <property type="match status" value="1"/>
</dbReference>
<organism evidence="3 4">
    <name type="scientific">Paenibacillus nanensis</name>
    <dbReference type="NCBI Taxonomy" id="393251"/>
    <lineage>
        <taxon>Bacteria</taxon>
        <taxon>Bacillati</taxon>
        <taxon>Bacillota</taxon>
        <taxon>Bacilli</taxon>
        <taxon>Bacillales</taxon>
        <taxon>Paenibacillaceae</taxon>
        <taxon>Paenibacillus</taxon>
    </lineage>
</organism>
<sequence length="514" mass="58665">MERDKAMNIYLLAVIYLLPSFAMFGMTALILCRDFRNPLYRATGFMFILAALNFLAAFLSNTAPLQHRPAILLYASFPITTLLVAASLHYWYIYTKTYEKKNANWYKAVFVPYIAQLLFIPIEGYSVRSIAFRPDGSMMYSPGPGIMIFGVLTAFVIGVIVRLFIPLLKKEPGPAKILLIGMILATIFGVGVYAAGMYYQAEQFLIDKLSTHSMLIILVTVFINMIKYNDLPSYEKRYRILFEQAPLGIMIVDRSGKIREASPMAKGILNLRHSGKNIMDCFEEKQRADRLKSYQESFDAKARMENCELRLDSVPNTEVTLSLDSEFMVVGAETLQFIMIRDITDMKRNEHQITYLAYHDGLTGLNNRTAFQREIDRLIGFSAPFTFILMDLDKFKQINDTYGHHAGDLALRHVADLMSAHVRKSDFVARFAGDEFVVLLRESCRAEQFVADLLEWMKPRPLVLENGEELSIELSVGVSRYPEDGSSADELYKRADDRMYAMKRSRRHLVSNNG</sequence>
<dbReference type="EMBL" id="QXQA01000002">
    <property type="protein sequence ID" value="RIX59491.1"/>
    <property type="molecule type" value="Genomic_DNA"/>
</dbReference>
<feature type="transmembrane region" description="Helical" evidence="1">
    <location>
        <begin position="71"/>
        <end position="93"/>
    </location>
</feature>
<gene>
    <name evidence="3" type="ORF">D3P08_04935</name>
</gene>
<name>A0A3A1VGI4_9BACL</name>
<dbReference type="PANTHER" id="PTHR44757:SF2">
    <property type="entry name" value="BIOFILM ARCHITECTURE MAINTENANCE PROTEIN MBAA"/>
    <property type="match status" value="1"/>
</dbReference>
<dbReference type="Gene3D" id="3.30.450.20">
    <property type="entry name" value="PAS domain"/>
    <property type="match status" value="1"/>
</dbReference>
<dbReference type="CDD" id="cd01949">
    <property type="entry name" value="GGDEF"/>
    <property type="match status" value="1"/>
</dbReference>
<dbReference type="InterPro" id="IPR029787">
    <property type="entry name" value="Nucleotide_cyclase"/>
</dbReference>
<dbReference type="Proteomes" id="UP000266482">
    <property type="component" value="Unassembled WGS sequence"/>
</dbReference>
<evidence type="ECO:0000313" key="4">
    <source>
        <dbReference type="Proteomes" id="UP000266482"/>
    </source>
</evidence>
<feature type="transmembrane region" description="Helical" evidence="1">
    <location>
        <begin position="145"/>
        <end position="165"/>
    </location>
</feature>
<keyword evidence="1" id="KW-1133">Transmembrane helix</keyword>
<dbReference type="OrthoDB" id="9759607at2"/>
<dbReference type="AlphaFoldDB" id="A0A3A1VGI4"/>
<evidence type="ECO:0000313" key="3">
    <source>
        <dbReference type="EMBL" id="RIX59491.1"/>
    </source>
</evidence>
<dbReference type="InterPro" id="IPR000160">
    <property type="entry name" value="GGDEF_dom"/>
</dbReference>
<dbReference type="InterPro" id="IPR043128">
    <property type="entry name" value="Rev_trsase/Diguanyl_cyclase"/>
</dbReference>
<protein>
    <submittedName>
        <fullName evidence="3">Diguanylate cyclase</fullName>
    </submittedName>
</protein>
<keyword evidence="1" id="KW-0472">Membrane</keyword>
<feature type="transmembrane region" description="Helical" evidence="1">
    <location>
        <begin position="211"/>
        <end position="229"/>
    </location>
</feature>
<evidence type="ECO:0000259" key="2">
    <source>
        <dbReference type="PROSITE" id="PS50887"/>
    </source>
</evidence>
<dbReference type="NCBIfam" id="TIGR00229">
    <property type="entry name" value="sensory_box"/>
    <property type="match status" value="1"/>
</dbReference>
<dbReference type="SMART" id="SM00267">
    <property type="entry name" value="GGDEF"/>
    <property type="match status" value="1"/>
</dbReference>
<keyword evidence="1" id="KW-0812">Transmembrane</keyword>
<dbReference type="SUPFAM" id="SSF55073">
    <property type="entry name" value="Nucleotide cyclase"/>
    <property type="match status" value="1"/>
</dbReference>
<dbReference type="InterPro" id="IPR052155">
    <property type="entry name" value="Biofilm_reg_signaling"/>
</dbReference>
<dbReference type="InterPro" id="IPR035965">
    <property type="entry name" value="PAS-like_dom_sf"/>
</dbReference>
<dbReference type="NCBIfam" id="TIGR00254">
    <property type="entry name" value="GGDEF"/>
    <property type="match status" value="1"/>
</dbReference>
<dbReference type="PROSITE" id="PS50887">
    <property type="entry name" value="GGDEF"/>
    <property type="match status" value="1"/>
</dbReference>
<feature type="domain" description="GGDEF" evidence="2">
    <location>
        <begin position="383"/>
        <end position="514"/>
    </location>
</feature>
<dbReference type="SMART" id="SM00091">
    <property type="entry name" value="PAS"/>
    <property type="match status" value="1"/>
</dbReference>
<dbReference type="PANTHER" id="PTHR44757">
    <property type="entry name" value="DIGUANYLATE CYCLASE DGCP"/>
    <property type="match status" value="1"/>
</dbReference>
<feature type="transmembrane region" description="Helical" evidence="1">
    <location>
        <begin position="6"/>
        <end position="32"/>
    </location>
</feature>
<reference evidence="3 4" key="1">
    <citation type="submission" date="2018-09" db="EMBL/GenBank/DDBJ databases">
        <title>Paenibacillus aracenensis nov. sp. isolated from a cave in southern Spain.</title>
        <authorList>
            <person name="Jurado V."/>
            <person name="Gutierrez-Patricio S."/>
            <person name="Gonzalez-Pimentel J.L."/>
            <person name="Miller A.Z."/>
            <person name="Laiz L."/>
            <person name="Saiz-Jimenez C."/>
        </authorList>
    </citation>
    <scope>NUCLEOTIDE SEQUENCE [LARGE SCALE GENOMIC DNA]</scope>
    <source>
        <strain evidence="3 4">DSM 22867</strain>
    </source>
</reference>
<accession>A0A3A1VGI4</accession>
<dbReference type="Gene3D" id="3.30.70.270">
    <property type="match status" value="1"/>
</dbReference>